<sequence length="152" mass="16845">MDEQVEVSKTIRNEVNEVKDDLSQIGFDIEAIQQMVAGLEGKIGLLEEKQDATNAGVWYLCQVAGGIKDGINARFFQEASEKLKISHPAQPEKRPVKGLEWFLESANEQKVTDLKPNTVTVDAEKPMKTAAAKSTAVHRSSRFSFRKEGLAL</sequence>
<dbReference type="Pfam" id="PF07889">
    <property type="entry name" value="DUF1664"/>
    <property type="match status" value="1"/>
</dbReference>
<dbReference type="AlphaFoldDB" id="A0A0A9DT00"/>
<reference evidence="2" key="2">
    <citation type="journal article" date="2015" name="Data Brief">
        <title>Shoot transcriptome of the giant reed, Arundo donax.</title>
        <authorList>
            <person name="Barrero R.A."/>
            <person name="Guerrero F.D."/>
            <person name="Moolhuijzen P."/>
            <person name="Goolsby J.A."/>
            <person name="Tidwell J."/>
            <person name="Bellgard S.E."/>
            <person name="Bellgard M.I."/>
        </authorList>
    </citation>
    <scope>NUCLEOTIDE SEQUENCE</scope>
    <source>
        <tissue evidence="2">Shoot tissue taken approximately 20 cm above the soil surface</tissue>
    </source>
</reference>
<feature type="domain" description="DUF1664" evidence="1">
    <location>
        <begin position="1"/>
        <end position="50"/>
    </location>
</feature>
<name>A0A0A9DT00_ARUDO</name>
<organism evidence="2">
    <name type="scientific">Arundo donax</name>
    <name type="common">Giant reed</name>
    <name type="synonym">Donax arundinaceus</name>
    <dbReference type="NCBI Taxonomy" id="35708"/>
    <lineage>
        <taxon>Eukaryota</taxon>
        <taxon>Viridiplantae</taxon>
        <taxon>Streptophyta</taxon>
        <taxon>Embryophyta</taxon>
        <taxon>Tracheophyta</taxon>
        <taxon>Spermatophyta</taxon>
        <taxon>Magnoliopsida</taxon>
        <taxon>Liliopsida</taxon>
        <taxon>Poales</taxon>
        <taxon>Poaceae</taxon>
        <taxon>PACMAD clade</taxon>
        <taxon>Arundinoideae</taxon>
        <taxon>Arundineae</taxon>
        <taxon>Arundo</taxon>
    </lineage>
</organism>
<dbReference type="InterPro" id="IPR012458">
    <property type="entry name" value="DUF1664"/>
</dbReference>
<dbReference type="EMBL" id="GBRH01208072">
    <property type="protein sequence ID" value="JAD89823.1"/>
    <property type="molecule type" value="Transcribed_RNA"/>
</dbReference>
<dbReference type="PANTHER" id="PTHR46667">
    <property type="entry name" value="OS05G0182700 PROTEIN"/>
    <property type="match status" value="1"/>
</dbReference>
<proteinExistence type="predicted"/>
<protein>
    <recommendedName>
        <fullName evidence="1">DUF1664 domain-containing protein</fullName>
    </recommendedName>
</protein>
<evidence type="ECO:0000313" key="2">
    <source>
        <dbReference type="EMBL" id="JAD89823.1"/>
    </source>
</evidence>
<accession>A0A0A9DT00</accession>
<evidence type="ECO:0000259" key="1">
    <source>
        <dbReference type="Pfam" id="PF07889"/>
    </source>
</evidence>
<dbReference type="PANTHER" id="PTHR46667:SF1">
    <property type="entry name" value="OS09G0482740 PROTEIN"/>
    <property type="match status" value="1"/>
</dbReference>
<reference evidence="2" key="1">
    <citation type="submission" date="2014-09" db="EMBL/GenBank/DDBJ databases">
        <authorList>
            <person name="Magalhaes I.L.F."/>
            <person name="Oliveira U."/>
            <person name="Santos F.R."/>
            <person name="Vidigal T.H.D.A."/>
            <person name="Brescovit A.D."/>
            <person name="Santos A.J."/>
        </authorList>
    </citation>
    <scope>NUCLEOTIDE SEQUENCE</scope>
    <source>
        <tissue evidence="2">Shoot tissue taken approximately 20 cm above the soil surface</tissue>
    </source>
</reference>